<protein>
    <submittedName>
        <fullName evidence="1">Uncharacterized protein</fullName>
    </submittedName>
</protein>
<gene>
    <name evidence="1" type="ORF">SAMN04488588_2141</name>
</gene>
<feature type="non-terminal residue" evidence="1">
    <location>
        <position position="1"/>
    </location>
</feature>
<dbReference type="AlphaFoldDB" id="A0A1G6QRB0"/>
<reference evidence="1 2" key="1">
    <citation type="submission" date="2016-10" db="EMBL/GenBank/DDBJ databases">
        <authorList>
            <person name="de Groot N.N."/>
        </authorList>
    </citation>
    <scope>NUCLEOTIDE SEQUENCE [LARGE SCALE GENOMIC DNA]</scope>
    <source>
        <strain evidence="1 2">WG14</strain>
    </source>
</reference>
<dbReference type="EMBL" id="FMYV01000016">
    <property type="protein sequence ID" value="SDC94474.1"/>
    <property type="molecule type" value="Genomic_DNA"/>
</dbReference>
<name>A0A1G6QRB0_9BACT</name>
<accession>A0A1G6QRB0</accession>
<keyword evidence="2" id="KW-1185">Reference proteome</keyword>
<dbReference type="Proteomes" id="UP000199322">
    <property type="component" value="Unassembled WGS sequence"/>
</dbReference>
<organism evidence="1 2">
    <name type="scientific">Geotoga petraea</name>
    <dbReference type="NCBI Taxonomy" id="28234"/>
    <lineage>
        <taxon>Bacteria</taxon>
        <taxon>Thermotogati</taxon>
        <taxon>Thermotogota</taxon>
        <taxon>Thermotogae</taxon>
        <taxon>Petrotogales</taxon>
        <taxon>Petrotogaceae</taxon>
        <taxon>Geotoga</taxon>
    </lineage>
</organism>
<sequence length="30" mass="3514">EALKNKTILKDFFDAENRMTVMKKGEDVIE</sequence>
<evidence type="ECO:0000313" key="1">
    <source>
        <dbReference type="EMBL" id="SDC94474.1"/>
    </source>
</evidence>
<proteinExistence type="predicted"/>
<evidence type="ECO:0000313" key="2">
    <source>
        <dbReference type="Proteomes" id="UP000199322"/>
    </source>
</evidence>